<comment type="caution">
    <text evidence="1">The sequence shown here is derived from an EMBL/GenBank/DDBJ whole genome shotgun (WGS) entry which is preliminary data.</text>
</comment>
<dbReference type="Proteomes" id="UP001597024">
    <property type="component" value="Unassembled WGS sequence"/>
</dbReference>
<proteinExistence type="predicted"/>
<evidence type="ECO:0000313" key="1">
    <source>
        <dbReference type="EMBL" id="MFD0885308.1"/>
    </source>
</evidence>
<name>A0ABW3DRL0_9ACTN</name>
<reference evidence="2" key="1">
    <citation type="journal article" date="2019" name="Int. J. Syst. Evol. Microbiol.">
        <title>The Global Catalogue of Microorganisms (GCM) 10K type strain sequencing project: providing services to taxonomists for standard genome sequencing and annotation.</title>
        <authorList>
            <consortium name="The Broad Institute Genomics Platform"/>
            <consortium name="The Broad Institute Genome Sequencing Center for Infectious Disease"/>
            <person name="Wu L."/>
            <person name="Ma J."/>
        </authorList>
    </citation>
    <scope>NUCLEOTIDE SEQUENCE [LARGE SCALE GENOMIC DNA]</scope>
    <source>
        <strain evidence="2">CCUG 62974</strain>
    </source>
</reference>
<organism evidence="1 2">
    <name type="scientific">Streptosporangium algeriense</name>
    <dbReference type="NCBI Taxonomy" id="1682748"/>
    <lineage>
        <taxon>Bacteria</taxon>
        <taxon>Bacillati</taxon>
        <taxon>Actinomycetota</taxon>
        <taxon>Actinomycetes</taxon>
        <taxon>Streptosporangiales</taxon>
        <taxon>Streptosporangiaceae</taxon>
        <taxon>Streptosporangium</taxon>
    </lineage>
</organism>
<evidence type="ECO:0000313" key="2">
    <source>
        <dbReference type="Proteomes" id="UP001597024"/>
    </source>
</evidence>
<accession>A0ABW3DRL0</accession>
<gene>
    <name evidence="1" type="ORF">ACFQ08_12200</name>
</gene>
<sequence length="96" mass="10498">MRIGIGPRPPRSGIDAPVLRTTIRQDSPDAVDAPWLAPWKMTDAFAAFGDEAAGERNRETVALLKGLSPYEFKVQAVVEPKKPLGEKRPESFAGPR</sequence>
<dbReference type="EMBL" id="JBHTHX010000330">
    <property type="protein sequence ID" value="MFD0885308.1"/>
    <property type="molecule type" value="Genomic_DNA"/>
</dbReference>
<protein>
    <submittedName>
        <fullName evidence="1">Uncharacterized protein</fullName>
    </submittedName>
</protein>
<keyword evidence="2" id="KW-1185">Reference proteome</keyword>